<sequence>MVAYLEKTDGNAEFHEIIDFLTRSSIHYALTVSLVVSTTFVEQFWMTAKSKTINNVRYITAIVAGKPVSISEASIRSDLQFNDAAGIDVLSNQAIFDTIQLMGYEGDLNTLTFNKGLFSPQWKFLFHTIIHCLSSKSTSWDQIPTNIATAVICLATNQVYNFSKLIFDGMMRHLDAKKKFVMYPRFISVFLTNQLKNVPVPLDHFTINALTTKVFSFTVKKGKKNPRNVTPLFPSMLAQPIENEGVVSKRPSETQPTPSFSHPSEDPIEPQPDPSLRPSSSNPIPDSILEGSGGNHGGQSSSDRSLSGN</sequence>
<evidence type="ECO:0000256" key="1">
    <source>
        <dbReference type="SAM" id="MobiDB-lite"/>
    </source>
</evidence>
<proteinExistence type="predicted"/>
<dbReference type="EMBL" id="BQNB010020988">
    <property type="protein sequence ID" value="GJU01691.1"/>
    <property type="molecule type" value="Genomic_DNA"/>
</dbReference>
<reference evidence="2" key="1">
    <citation type="journal article" date="2022" name="Int. J. Mol. Sci.">
        <title>Draft Genome of Tanacetum Coccineum: Genomic Comparison of Closely Related Tanacetum-Family Plants.</title>
        <authorList>
            <person name="Yamashiro T."/>
            <person name="Shiraishi A."/>
            <person name="Nakayama K."/>
            <person name="Satake H."/>
        </authorList>
    </citation>
    <scope>NUCLEOTIDE SEQUENCE</scope>
</reference>
<evidence type="ECO:0000313" key="3">
    <source>
        <dbReference type="Proteomes" id="UP001151760"/>
    </source>
</evidence>
<evidence type="ECO:0008006" key="4">
    <source>
        <dbReference type="Google" id="ProtNLM"/>
    </source>
</evidence>
<comment type="caution">
    <text evidence="2">The sequence shown here is derived from an EMBL/GenBank/DDBJ whole genome shotgun (WGS) entry which is preliminary data.</text>
</comment>
<organism evidence="2 3">
    <name type="scientific">Tanacetum coccineum</name>
    <dbReference type="NCBI Taxonomy" id="301880"/>
    <lineage>
        <taxon>Eukaryota</taxon>
        <taxon>Viridiplantae</taxon>
        <taxon>Streptophyta</taxon>
        <taxon>Embryophyta</taxon>
        <taxon>Tracheophyta</taxon>
        <taxon>Spermatophyta</taxon>
        <taxon>Magnoliopsida</taxon>
        <taxon>eudicotyledons</taxon>
        <taxon>Gunneridae</taxon>
        <taxon>Pentapetalae</taxon>
        <taxon>asterids</taxon>
        <taxon>campanulids</taxon>
        <taxon>Asterales</taxon>
        <taxon>Asteraceae</taxon>
        <taxon>Asteroideae</taxon>
        <taxon>Anthemideae</taxon>
        <taxon>Anthemidinae</taxon>
        <taxon>Tanacetum</taxon>
    </lineage>
</organism>
<protein>
    <recommendedName>
        <fullName evidence="4">Synaptobrevin, longin-like domain protein</fullName>
    </recommendedName>
</protein>
<reference evidence="2" key="2">
    <citation type="submission" date="2022-01" db="EMBL/GenBank/DDBJ databases">
        <authorList>
            <person name="Yamashiro T."/>
            <person name="Shiraishi A."/>
            <person name="Satake H."/>
            <person name="Nakayama K."/>
        </authorList>
    </citation>
    <scope>NUCLEOTIDE SEQUENCE</scope>
</reference>
<dbReference type="Proteomes" id="UP001151760">
    <property type="component" value="Unassembled WGS sequence"/>
</dbReference>
<name>A0ABQ5INA3_9ASTR</name>
<feature type="region of interest" description="Disordered" evidence="1">
    <location>
        <begin position="246"/>
        <end position="309"/>
    </location>
</feature>
<gene>
    <name evidence="2" type="ORF">Tco_1112029</name>
</gene>
<accession>A0ABQ5INA3</accession>
<keyword evidence="3" id="KW-1185">Reference proteome</keyword>
<evidence type="ECO:0000313" key="2">
    <source>
        <dbReference type="EMBL" id="GJU01691.1"/>
    </source>
</evidence>
<feature type="compositionally biased region" description="Polar residues" evidence="1">
    <location>
        <begin position="253"/>
        <end position="262"/>
    </location>
</feature>